<dbReference type="GeneID" id="77844941"/>
<dbReference type="SMART" id="SM00450">
    <property type="entry name" value="RHOD"/>
    <property type="match status" value="1"/>
</dbReference>
<dbReference type="OrthoDB" id="9800872at2"/>
<dbReference type="EMBL" id="NPEZ01000001">
    <property type="protein sequence ID" value="OZT78269.1"/>
    <property type="molecule type" value="Genomic_DNA"/>
</dbReference>
<evidence type="ECO:0000313" key="5">
    <source>
        <dbReference type="Proteomes" id="UP000031546"/>
    </source>
</evidence>
<evidence type="ECO:0000313" key="7">
    <source>
        <dbReference type="Proteomes" id="UP000527860"/>
    </source>
</evidence>
<accession>A0A0C2DLR4</accession>
<evidence type="ECO:0000259" key="1">
    <source>
        <dbReference type="PROSITE" id="PS50206"/>
    </source>
</evidence>
<gene>
    <name evidence="4" type="ORF">CFN03_03045</name>
    <name evidence="3" type="ORF">F7P68_0006525</name>
    <name evidence="2" type="ORF">SN16_05185</name>
</gene>
<sequence length="103" mass="11461">MFSFFNSVPSVTTSELEEKINKNAVLLDVRTPREFRSGHIRGAKNVPLSEVGNYDPKDKKVYVICQSGMRSKRAAKMLKNNDADVVNVRGGMSAWTGRTVQGK</sequence>
<dbReference type="InterPro" id="IPR050229">
    <property type="entry name" value="GlpE_sulfurtransferase"/>
</dbReference>
<dbReference type="InterPro" id="IPR001763">
    <property type="entry name" value="Rhodanese-like_dom"/>
</dbReference>
<reference evidence="2 5" key="1">
    <citation type="submission" date="2015-01" db="EMBL/GenBank/DDBJ databases">
        <title>Genome sequences of high lactate-tolerant strain Salinicoccus roseus W12 with industrial interest.</title>
        <authorList>
            <person name="Wang H."/>
            <person name="Yu B."/>
        </authorList>
    </citation>
    <scope>NUCLEOTIDE SEQUENCE [LARGE SCALE GENOMIC DNA]</scope>
    <source>
        <strain evidence="2 5">W12</strain>
    </source>
</reference>
<keyword evidence="7" id="KW-1185">Reference proteome</keyword>
<evidence type="ECO:0000313" key="4">
    <source>
        <dbReference type="EMBL" id="OZT78269.1"/>
    </source>
</evidence>
<dbReference type="InterPro" id="IPR036873">
    <property type="entry name" value="Rhodanese-like_dom_sf"/>
</dbReference>
<dbReference type="Proteomes" id="UP000216682">
    <property type="component" value="Unassembled WGS sequence"/>
</dbReference>
<dbReference type="Proteomes" id="UP000527860">
    <property type="component" value="Unassembled WGS sequence"/>
</dbReference>
<evidence type="ECO:0000313" key="6">
    <source>
        <dbReference type="Proteomes" id="UP000216682"/>
    </source>
</evidence>
<dbReference type="Proteomes" id="UP000031546">
    <property type="component" value="Unassembled WGS sequence"/>
</dbReference>
<dbReference type="CDD" id="cd00158">
    <property type="entry name" value="RHOD"/>
    <property type="match status" value="1"/>
</dbReference>
<dbReference type="STRING" id="45670.SN16_05185"/>
<reference evidence="3" key="4">
    <citation type="submission" date="2020-04" db="EMBL/GenBank/DDBJ databases">
        <authorList>
            <person name="Tanveer F."/>
            <person name="Xie Y."/>
            <person name="Shinwari Z.K."/>
        </authorList>
    </citation>
    <scope>NUCLEOTIDE SEQUENCE</scope>
    <source>
        <strain evidence="3">MOSEL-ME25</strain>
    </source>
</reference>
<reference evidence="3 7" key="5">
    <citation type="submission" date="2022-12" db="EMBL/GenBank/DDBJ databases">
        <title>Genome analysis and biological profiling of marine Salinicoccus roseus MOSEL-ME25.</title>
        <authorList>
            <person name="Mirza F.T."/>
            <person name="Xie Y."/>
            <person name="Shinwari Z.K."/>
        </authorList>
    </citation>
    <scope>NUCLEOTIDE SEQUENCE [LARGE SCALE GENOMIC DNA]</scope>
    <source>
        <strain evidence="3 7">MOSEL-ME25</strain>
    </source>
</reference>
<dbReference type="PANTHER" id="PTHR43031">
    <property type="entry name" value="FAD-DEPENDENT OXIDOREDUCTASE"/>
    <property type="match status" value="1"/>
</dbReference>
<dbReference type="EMBL" id="JABEVU030000001">
    <property type="protein sequence ID" value="MDB0580178.1"/>
    <property type="molecule type" value="Genomic_DNA"/>
</dbReference>
<dbReference type="Pfam" id="PF00581">
    <property type="entry name" value="Rhodanese"/>
    <property type="match status" value="1"/>
</dbReference>
<dbReference type="Gene3D" id="3.40.250.10">
    <property type="entry name" value="Rhodanese-like domain"/>
    <property type="match status" value="1"/>
</dbReference>
<dbReference type="PANTHER" id="PTHR43031:SF17">
    <property type="entry name" value="SULFURTRANSFERASE YTWF-RELATED"/>
    <property type="match status" value="1"/>
</dbReference>
<dbReference type="RefSeq" id="WP_040105554.1">
    <property type="nucleotide sequence ID" value="NZ_JABEVU030000001.1"/>
</dbReference>
<dbReference type="AlphaFoldDB" id="A0A0C2DLR4"/>
<feature type="domain" description="Rhodanese" evidence="1">
    <location>
        <begin position="20"/>
        <end position="100"/>
    </location>
</feature>
<evidence type="ECO:0000313" key="2">
    <source>
        <dbReference type="EMBL" id="KIH70953.1"/>
    </source>
</evidence>
<reference evidence="4 6" key="2">
    <citation type="submission" date="2017-07" db="EMBL/GenBank/DDBJ databases">
        <title>Shotgun whole genome sequences of three halophilic bacterial isolates.</title>
        <authorList>
            <person name="Pozzo T."/>
            <person name="Higdon S.M."/>
            <person name="Quillaguaman J."/>
        </authorList>
    </citation>
    <scope>NUCLEOTIDE SEQUENCE [LARGE SCALE GENOMIC DNA]</scope>
    <source>
        <strain evidence="4 6">BU-1</strain>
    </source>
</reference>
<name>A0A0C2DLR4_9STAP</name>
<reference evidence="7" key="3">
    <citation type="submission" date="2020-04" db="EMBL/GenBank/DDBJ databases">
        <title>Genome analysis and biological profiling of marine Cellulosimicrobium funkei MOSEL-ME6.</title>
        <authorList>
            <person name="Tanveer F."/>
            <person name="Xie Y."/>
            <person name="Shinwari Z.K."/>
        </authorList>
    </citation>
    <scope>NUCLEOTIDE SEQUENCE [LARGE SCALE GENOMIC DNA]</scope>
    <source>
        <strain evidence="7">MOSEL-ME25</strain>
    </source>
</reference>
<comment type="caution">
    <text evidence="2">The sequence shown here is derived from an EMBL/GenBank/DDBJ whole genome shotgun (WGS) entry which is preliminary data.</text>
</comment>
<dbReference type="EMBL" id="JXII01000004">
    <property type="protein sequence ID" value="KIH70953.1"/>
    <property type="molecule type" value="Genomic_DNA"/>
</dbReference>
<dbReference type="PROSITE" id="PS50206">
    <property type="entry name" value="RHODANESE_3"/>
    <property type="match status" value="1"/>
</dbReference>
<proteinExistence type="predicted"/>
<organism evidence="2 5">
    <name type="scientific">Salinicoccus roseus</name>
    <dbReference type="NCBI Taxonomy" id="45670"/>
    <lineage>
        <taxon>Bacteria</taxon>
        <taxon>Bacillati</taxon>
        <taxon>Bacillota</taxon>
        <taxon>Bacilli</taxon>
        <taxon>Bacillales</taxon>
        <taxon>Staphylococcaceae</taxon>
        <taxon>Salinicoccus</taxon>
    </lineage>
</organism>
<dbReference type="SUPFAM" id="SSF52821">
    <property type="entry name" value="Rhodanese/Cell cycle control phosphatase"/>
    <property type="match status" value="1"/>
</dbReference>
<protein>
    <submittedName>
        <fullName evidence="3">Rhodanese-like domain-containing protein</fullName>
    </submittedName>
</protein>
<evidence type="ECO:0000313" key="3">
    <source>
        <dbReference type="EMBL" id="MDB0580178.1"/>
    </source>
</evidence>